<sequence>MPRPIRVEAARKSGNVDRHPRRARARAGFHPRPQQRRWPDHPAAGRFPPEALLRHRRVLPCRRARRQPRRLPGRLRFGFRPRQQQFPLVRRAVRTVLLYRPHRRRQPPPRRRRRASVLRRRAELCRGALPAAGLRGVHRARQRPGAAVPRRLRVPRSRPARHARNRRARLDADQGAVQLRLGPRALRRHPAGRRLAAALPAPARAGAALDGNLSVAASPDYEPAGELKFGQVGIANLRVRTLDPERLAEEMRDRVRRAPNLFARAAVVVDFGGLAATPDAAGARALLDALRGAGVLPVALAWGSSDNGRLAEEIGLPLLAKFRAQYERDGGAGAPAPAPSGPTPAAPAPARPAAPAPAGAPQPGLVQAGAVRSGQQIYADNRDLTVLGAVGAGAEVLADGSIHIYGPLRGRALAGAQGNPKARIFCRVFQAELVAVAGHYKVLDDIPKDLQGKAVQVWLEDEELRIAALE</sequence>
<feature type="region of interest" description="Disordered" evidence="7">
    <location>
        <begin position="329"/>
        <end position="365"/>
    </location>
</feature>
<dbReference type="GO" id="GO:0000917">
    <property type="term" value="P:division septum assembly"/>
    <property type="evidence" value="ECO:0007669"/>
    <property type="project" value="UniProtKB-KW"/>
</dbReference>
<dbReference type="InterPro" id="IPR036145">
    <property type="entry name" value="MinC_C_sf"/>
</dbReference>
<dbReference type="Proteomes" id="UP000578091">
    <property type="component" value="Unassembled WGS sequence"/>
</dbReference>
<dbReference type="GO" id="GO:1901891">
    <property type="term" value="P:regulation of cell septum assembly"/>
    <property type="evidence" value="ECO:0007669"/>
    <property type="project" value="InterPro"/>
</dbReference>
<reference evidence="10 11" key="1">
    <citation type="submission" date="2020-07" db="EMBL/GenBank/DDBJ databases">
        <title>Luteimonas sp. SJ-92.</title>
        <authorList>
            <person name="Huang X.-X."/>
            <person name="Xu L."/>
            <person name="Sun J.-Q."/>
        </authorList>
    </citation>
    <scope>NUCLEOTIDE SEQUENCE [LARGE SCALE GENOMIC DNA]</scope>
    <source>
        <strain evidence="10 11">SJ-92</strain>
    </source>
</reference>
<dbReference type="PANTHER" id="PTHR34108:SF1">
    <property type="entry name" value="SEPTUM SITE-DETERMINING PROTEIN MINC"/>
    <property type="match status" value="1"/>
</dbReference>
<evidence type="ECO:0000256" key="1">
    <source>
        <dbReference type="ARBA" id="ARBA00006291"/>
    </source>
</evidence>
<dbReference type="Pfam" id="PF05209">
    <property type="entry name" value="MinC_N"/>
    <property type="match status" value="1"/>
</dbReference>
<name>A0A853JCT4_9GAMM</name>
<dbReference type="AlphaFoldDB" id="A0A853JCT4"/>
<feature type="domain" description="Septum formation inhibitor MinC N-terminal" evidence="9">
    <location>
        <begin position="226"/>
        <end position="297"/>
    </location>
</feature>
<comment type="function">
    <text evidence="5 6">Cell division inhibitor that blocks the formation of polar Z ring septums. Rapidly oscillates between the poles of the cell to destabilize FtsZ filaments that have formed before they mature into polar Z rings. Prevents FtsZ polymerization.</text>
</comment>
<evidence type="ECO:0000256" key="3">
    <source>
        <dbReference type="ARBA" id="ARBA00023210"/>
    </source>
</evidence>
<feature type="domain" description="Septum formation inhibitor MinC C-terminal" evidence="8">
    <location>
        <begin position="369"/>
        <end position="466"/>
    </location>
</feature>
<organism evidence="10 11">
    <name type="scientific">Luteimonas salinisoli</name>
    <dbReference type="NCBI Taxonomy" id="2752307"/>
    <lineage>
        <taxon>Bacteria</taxon>
        <taxon>Pseudomonadati</taxon>
        <taxon>Pseudomonadota</taxon>
        <taxon>Gammaproteobacteria</taxon>
        <taxon>Lysobacterales</taxon>
        <taxon>Lysobacteraceae</taxon>
        <taxon>Luteimonas</taxon>
    </lineage>
</organism>
<evidence type="ECO:0000256" key="7">
    <source>
        <dbReference type="SAM" id="MobiDB-lite"/>
    </source>
</evidence>
<dbReference type="SUPFAM" id="SSF63848">
    <property type="entry name" value="Cell-division inhibitor MinC, C-terminal domain"/>
    <property type="match status" value="1"/>
</dbReference>
<evidence type="ECO:0000256" key="2">
    <source>
        <dbReference type="ARBA" id="ARBA00022618"/>
    </source>
</evidence>
<comment type="similarity">
    <text evidence="1 6">Belongs to the MinC family.</text>
</comment>
<evidence type="ECO:0000256" key="5">
    <source>
        <dbReference type="ARBA" id="ARBA00025606"/>
    </source>
</evidence>
<dbReference type="EMBL" id="JACCKA010000054">
    <property type="protein sequence ID" value="NZA26390.1"/>
    <property type="molecule type" value="Genomic_DNA"/>
</dbReference>
<evidence type="ECO:0000313" key="11">
    <source>
        <dbReference type="Proteomes" id="UP000578091"/>
    </source>
</evidence>
<dbReference type="Gene3D" id="2.160.20.70">
    <property type="match status" value="1"/>
</dbReference>
<gene>
    <name evidence="6 10" type="primary">minC</name>
    <name evidence="10" type="ORF">H0E84_08325</name>
</gene>
<feature type="region of interest" description="Disordered" evidence="7">
    <location>
        <begin position="1"/>
        <end position="47"/>
    </location>
</feature>
<evidence type="ECO:0000256" key="4">
    <source>
        <dbReference type="ARBA" id="ARBA00023306"/>
    </source>
</evidence>
<dbReference type="NCBIfam" id="TIGR01222">
    <property type="entry name" value="minC"/>
    <property type="match status" value="1"/>
</dbReference>
<evidence type="ECO:0000313" key="10">
    <source>
        <dbReference type="EMBL" id="NZA26390.1"/>
    </source>
</evidence>
<accession>A0A853JCT4</accession>
<dbReference type="Gene3D" id="3.30.70.260">
    <property type="match status" value="1"/>
</dbReference>
<dbReference type="InterPro" id="IPR016098">
    <property type="entry name" value="CAP/MinC_C"/>
</dbReference>
<protein>
    <recommendedName>
        <fullName evidence="6">Probable septum site-determining protein MinC</fullName>
    </recommendedName>
</protein>
<feature type="compositionally biased region" description="Basic and acidic residues" evidence="7">
    <location>
        <begin position="1"/>
        <end position="18"/>
    </location>
</feature>
<proteinExistence type="inferred from homology"/>
<evidence type="ECO:0000259" key="8">
    <source>
        <dbReference type="Pfam" id="PF03775"/>
    </source>
</evidence>
<comment type="caution">
    <text evidence="10">The sequence shown here is derived from an EMBL/GenBank/DDBJ whole genome shotgun (WGS) entry which is preliminary data.</text>
</comment>
<keyword evidence="4 6" id="KW-0131">Cell cycle</keyword>
<dbReference type="InterPro" id="IPR007874">
    <property type="entry name" value="MinC_N"/>
</dbReference>
<dbReference type="PANTHER" id="PTHR34108">
    <property type="entry name" value="SEPTUM SITE-DETERMINING PROTEIN MINC"/>
    <property type="match status" value="1"/>
</dbReference>
<feature type="compositionally biased region" description="Pro residues" evidence="7">
    <location>
        <begin position="336"/>
        <end position="360"/>
    </location>
</feature>
<dbReference type="GO" id="GO:0051302">
    <property type="term" value="P:regulation of cell division"/>
    <property type="evidence" value="ECO:0007669"/>
    <property type="project" value="InterPro"/>
</dbReference>
<keyword evidence="3 6" id="KW-0717">Septation</keyword>
<comment type="subunit">
    <text evidence="6">Interacts with MinD and FtsZ.</text>
</comment>
<dbReference type="InterPro" id="IPR013033">
    <property type="entry name" value="MinC"/>
</dbReference>
<keyword evidence="2 6" id="KW-0132">Cell division</keyword>
<evidence type="ECO:0000259" key="9">
    <source>
        <dbReference type="Pfam" id="PF05209"/>
    </source>
</evidence>
<feature type="compositionally biased region" description="Basic residues" evidence="7">
    <location>
        <begin position="19"/>
        <end position="35"/>
    </location>
</feature>
<evidence type="ECO:0000256" key="6">
    <source>
        <dbReference type="HAMAP-Rule" id="MF_00267"/>
    </source>
</evidence>
<dbReference type="GO" id="GO:0000902">
    <property type="term" value="P:cell morphogenesis"/>
    <property type="evidence" value="ECO:0007669"/>
    <property type="project" value="InterPro"/>
</dbReference>
<dbReference type="Pfam" id="PF03775">
    <property type="entry name" value="MinC_C"/>
    <property type="match status" value="1"/>
</dbReference>
<dbReference type="HAMAP" id="MF_00267">
    <property type="entry name" value="MinC"/>
    <property type="match status" value="1"/>
</dbReference>
<keyword evidence="11" id="KW-1185">Reference proteome</keyword>
<dbReference type="InterPro" id="IPR005526">
    <property type="entry name" value="Septum_form_inhib_MinC_C"/>
</dbReference>